<protein>
    <recommendedName>
        <fullName evidence="7">Synaptosomal-associated protein</fullName>
    </recommendedName>
</protein>
<dbReference type="PANTHER" id="PTHR19305:SF14">
    <property type="entry name" value="SYNAPTOSOMAL-ASSOCIATED PROTEIN-RELATED"/>
    <property type="match status" value="1"/>
</dbReference>
<dbReference type="OrthoDB" id="19261at2759"/>
<dbReference type="SUPFAM" id="SSF58038">
    <property type="entry name" value="SNARE fusion complex"/>
    <property type="match status" value="2"/>
</dbReference>
<evidence type="ECO:0000256" key="5">
    <source>
        <dbReference type="ARBA" id="ARBA00023054"/>
    </source>
</evidence>
<dbReference type="Gene3D" id="1.20.5.110">
    <property type="match status" value="2"/>
</dbReference>
<evidence type="ECO:0000256" key="1">
    <source>
        <dbReference type="ARBA" id="ARBA00009480"/>
    </source>
</evidence>
<dbReference type="EnsemblMetazoa" id="SCAU010859-RA">
    <property type="protein sequence ID" value="SCAU010859-PA"/>
    <property type="gene ID" value="SCAU010859"/>
</dbReference>
<dbReference type="GO" id="GO:0043005">
    <property type="term" value="C:neuron projection"/>
    <property type="evidence" value="ECO:0007669"/>
    <property type="project" value="UniProtKB-KW"/>
</dbReference>
<dbReference type="GO" id="GO:0098793">
    <property type="term" value="C:presynapse"/>
    <property type="evidence" value="ECO:0007669"/>
    <property type="project" value="GOC"/>
</dbReference>
<dbReference type="InterPro" id="IPR000727">
    <property type="entry name" value="T_SNARE_dom"/>
</dbReference>
<dbReference type="GO" id="GO:0031629">
    <property type="term" value="P:synaptic vesicle fusion to presynaptic active zone membrane"/>
    <property type="evidence" value="ECO:0007669"/>
    <property type="project" value="TreeGrafter"/>
</dbReference>
<keyword evidence="11" id="KW-1185">Reference proteome</keyword>
<evidence type="ECO:0000256" key="2">
    <source>
        <dbReference type="ARBA" id="ARBA00022599"/>
    </source>
</evidence>
<reference evidence="10" key="1">
    <citation type="submission" date="2020-05" db="UniProtKB">
        <authorList>
            <consortium name="EnsemblMetazoa"/>
        </authorList>
    </citation>
    <scope>IDENTIFICATION</scope>
    <source>
        <strain evidence="10">USDA</strain>
    </source>
</reference>
<evidence type="ECO:0000313" key="10">
    <source>
        <dbReference type="EnsemblMetazoa" id="SCAU010859-PA"/>
    </source>
</evidence>
<dbReference type="AlphaFoldDB" id="A0A1I8PSZ9"/>
<evidence type="ECO:0000313" key="11">
    <source>
        <dbReference type="Proteomes" id="UP000095300"/>
    </source>
</evidence>
<gene>
    <name evidence="10" type="primary">106081825</name>
</gene>
<evidence type="ECO:0000256" key="4">
    <source>
        <dbReference type="ARBA" id="ARBA00023018"/>
    </source>
</evidence>
<evidence type="ECO:0000256" key="8">
    <source>
        <dbReference type="SAM" id="MobiDB-lite"/>
    </source>
</evidence>
<dbReference type="KEGG" id="scac:106081825"/>
<dbReference type="Proteomes" id="UP000095300">
    <property type="component" value="Unassembled WGS sequence"/>
</dbReference>
<comment type="similarity">
    <text evidence="1 7">Belongs to the SNAP-25 family.</text>
</comment>
<evidence type="ECO:0000256" key="7">
    <source>
        <dbReference type="RuleBase" id="RU003496"/>
    </source>
</evidence>
<dbReference type="SMART" id="SM00397">
    <property type="entry name" value="t_SNARE"/>
    <property type="match status" value="2"/>
</dbReference>
<dbReference type="GO" id="GO:0005484">
    <property type="term" value="F:SNAP receptor activity"/>
    <property type="evidence" value="ECO:0007669"/>
    <property type="project" value="TreeGrafter"/>
</dbReference>
<evidence type="ECO:0000259" key="9">
    <source>
        <dbReference type="PROSITE" id="PS50192"/>
    </source>
</evidence>
<dbReference type="GO" id="GO:0019905">
    <property type="term" value="F:syntaxin binding"/>
    <property type="evidence" value="ECO:0007669"/>
    <property type="project" value="TreeGrafter"/>
</dbReference>
<organism evidence="10 11">
    <name type="scientific">Stomoxys calcitrans</name>
    <name type="common">Stable fly</name>
    <name type="synonym">Conops calcitrans</name>
    <dbReference type="NCBI Taxonomy" id="35570"/>
    <lineage>
        <taxon>Eukaryota</taxon>
        <taxon>Metazoa</taxon>
        <taxon>Ecdysozoa</taxon>
        <taxon>Arthropoda</taxon>
        <taxon>Hexapoda</taxon>
        <taxon>Insecta</taxon>
        <taxon>Pterygota</taxon>
        <taxon>Neoptera</taxon>
        <taxon>Endopterygota</taxon>
        <taxon>Diptera</taxon>
        <taxon>Brachycera</taxon>
        <taxon>Muscomorpha</taxon>
        <taxon>Muscoidea</taxon>
        <taxon>Muscidae</taxon>
        <taxon>Stomoxys</taxon>
    </lineage>
</organism>
<evidence type="ECO:0000256" key="6">
    <source>
        <dbReference type="ARBA" id="ARBA00034102"/>
    </source>
</evidence>
<proteinExistence type="inferred from homology"/>
<dbReference type="GO" id="GO:0016082">
    <property type="term" value="P:synaptic vesicle priming"/>
    <property type="evidence" value="ECO:0007669"/>
    <property type="project" value="TreeGrafter"/>
</dbReference>
<keyword evidence="5" id="KW-0175">Coiled coil</keyword>
<name>A0A1I8PSZ9_STOCA</name>
<evidence type="ECO:0000256" key="3">
    <source>
        <dbReference type="ARBA" id="ARBA00022737"/>
    </source>
</evidence>
<feature type="domain" description="T-SNARE coiled-coil homology" evidence="9">
    <location>
        <begin position="147"/>
        <end position="209"/>
    </location>
</feature>
<sequence length="212" mass="23918">MSSPNDKSHIKLEKLQKKNAEVADESVESTRRMFAYVAKSNEAGISTARHLNEQSEQLNRVEKVNDHIHDDMQEADEKLKSMQNCFARCMQALKVVSANDGSDNAWQNKDDETVVINQPQSANADRQERGVVRQPPKSGYIKRITNDAREDEMEENLGQVSSMMGNLREMAVNMGSELDRQNEQIDRINAKGDANSSQIDEANQLAKNILKK</sequence>
<keyword evidence="2" id="KW-0771">Synaptosome</keyword>
<dbReference type="PANTHER" id="PTHR19305">
    <property type="entry name" value="SYNAPTOSOMAL ASSOCIATED PROTEIN"/>
    <property type="match status" value="1"/>
</dbReference>
<comment type="subcellular location">
    <subcellularLocation>
        <location evidence="6">Synapse</location>
        <location evidence="6">Synaptosome</location>
    </subcellularLocation>
</comment>
<feature type="domain" description="T-SNARE coiled-coil homology" evidence="9">
    <location>
        <begin position="20"/>
        <end position="82"/>
    </location>
</feature>
<dbReference type="GO" id="GO:0005886">
    <property type="term" value="C:plasma membrane"/>
    <property type="evidence" value="ECO:0007669"/>
    <property type="project" value="TreeGrafter"/>
</dbReference>
<dbReference type="VEuPathDB" id="VectorBase:SCAU010859"/>
<dbReference type="InterPro" id="IPR000928">
    <property type="entry name" value="SNAP-25_dom"/>
</dbReference>
<dbReference type="PROSITE" id="PS50192">
    <property type="entry name" value="T_SNARE"/>
    <property type="match status" value="2"/>
</dbReference>
<keyword evidence="3" id="KW-0677">Repeat</keyword>
<keyword evidence="4" id="KW-0770">Synapse</keyword>
<dbReference type="STRING" id="35570.A0A1I8PSZ9"/>
<dbReference type="GO" id="GO:0031201">
    <property type="term" value="C:SNARE complex"/>
    <property type="evidence" value="ECO:0007669"/>
    <property type="project" value="TreeGrafter"/>
</dbReference>
<feature type="compositionally biased region" description="Basic and acidic residues" evidence="8">
    <location>
        <begin position="1"/>
        <end position="21"/>
    </location>
</feature>
<dbReference type="Pfam" id="PF00835">
    <property type="entry name" value="SNAP-25"/>
    <property type="match status" value="1"/>
</dbReference>
<accession>A0A1I8PSZ9</accession>
<feature type="region of interest" description="Disordered" evidence="8">
    <location>
        <begin position="1"/>
        <end position="28"/>
    </location>
</feature>
<dbReference type="FunFam" id="1.20.5.110:FF:000018">
    <property type="entry name" value="Synaptosomal-associated protein"/>
    <property type="match status" value="1"/>
</dbReference>